<organism evidence="1 2">
    <name type="scientific">Cronobacter phage EspYZU13</name>
    <dbReference type="NCBI Taxonomy" id="3003790"/>
    <lineage>
        <taxon>Viruses</taxon>
        <taxon>Duplodnaviria</taxon>
        <taxon>Heunggongvirae</taxon>
        <taxon>Uroviricota</taxon>
        <taxon>Caudoviricetes</taxon>
        <taxon>Autographivirales</taxon>
        <taxon>Autonotataviridae</taxon>
        <taxon>Melnykvirinae</taxon>
        <taxon>Cronosvirus</taxon>
        <taxon>Cronosvirus EspYZU13</taxon>
    </lineage>
</organism>
<proteinExistence type="predicted"/>
<dbReference type="EMBL" id="OP819285">
    <property type="protein sequence ID" value="WBF78445.1"/>
    <property type="molecule type" value="Genomic_DNA"/>
</dbReference>
<keyword evidence="2" id="KW-1185">Reference proteome</keyword>
<dbReference type="Proteomes" id="UP001211143">
    <property type="component" value="Segment"/>
</dbReference>
<accession>A0AAF0ANG4</accession>
<protein>
    <submittedName>
        <fullName evidence="1">Uncharacterized protein</fullName>
    </submittedName>
</protein>
<sequence>MKVDNGDTGHTEDVVLVTCVDFHDIGVVLDKLRTRIGMSYYIVDANRAIFSYHHVNRKLNPLGLLYQSNVVLQTYNRHITVGDTTYSFWESKA</sequence>
<evidence type="ECO:0000313" key="1">
    <source>
        <dbReference type="EMBL" id="WBF78445.1"/>
    </source>
</evidence>
<evidence type="ECO:0000313" key="2">
    <source>
        <dbReference type="Proteomes" id="UP001211143"/>
    </source>
</evidence>
<name>A0AAF0ANG4_9CAUD</name>
<reference evidence="1" key="1">
    <citation type="submission" date="2022-11" db="EMBL/GenBank/DDBJ databases">
        <authorList>
            <person name="Yang Z.-Q."/>
            <person name="Zhang Y.-S."/>
        </authorList>
    </citation>
    <scope>NUCLEOTIDE SEQUENCE</scope>
</reference>